<gene>
    <name evidence="6" type="ORF">DNHGIG_36920</name>
</gene>
<evidence type="ECO:0000256" key="3">
    <source>
        <dbReference type="ARBA" id="ARBA00022598"/>
    </source>
</evidence>
<proteinExistence type="inferred from homology"/>
<dbReference type="CDD" id="cd07971">
    <property type="entry name" value="OBF_DNA_ligase_LigD"/>
    <property type="match status" value="1"/>
</dbReference>
<dbReference type="InterPro" id="IPR012340">
    <property type="entry name" value="NA-bd_OB-fold"/>
</dbReference>
<dbReference type="GO" id="GO:0005524">
    <property type="term" value="F:ATP binding"/>
    <property type="evidence" value="ECO:0007669"/>
    <property type="project" value="InterPro"/>
</dbReference>
<dbReference type="InterPro" id="IPR016059">
    <property type="entry name" value="DNA_ligase_ATP-dep_CS"/>
</dbReference>
<name>A0AAV4LK01_9BACL</name>
<dbReference type="Gene3D" id="2.40.50.140">
    <property type="entry name" value="Nucleic acid-binding proteins"/>
    <property type="match status" value="1"/>
</dbReference>
<dbReference type="InterPro" id="IPR050191">
    <property type="entry name" value="ATP-dep_DNA_ligase"/>
</dbReference>
<dbReference type="CDD" id="cd07906">
    <property type="entry name" value="Adenylation_DNA_ligase_LigD_LigC"/>
    <property type="match status" value="1"/>
</dbReference>
<evidence type="ECO:0000313" key="6">
    <source>
        <dbReference type="EMBL" id="GIM48143.1"/>
    </source>
</evidence>
<dbReference type="Proteomes" id="UP001057291">
    <property type="component" value="Unassembled WGS sequence"/>
</dbReference>
<dbReference type="SUPFAM" id="SSF56091">
    <property type="entry name" value="DNA ligase/mRNA capping enzyme, catalytic domain"/>
    <property type="match status" value="1"/>
</dbReference>
<evidence type="ECO:0000313" key="7">
    <source>
        <dbReference type="Proteomes" id="UP001057291"/>
    </source>
</evidence>
<dbReference type="Pfam" id="PF01068">
    <property type="entry name" value="DNA_ligase_A_M"/>
    <property type="match status" value="1"/>
</dbReference>
<comment type="catalytic activity">
    <reaction evidence="4">
        <text>ATP + (deoxyribonucleotide)n-3'-hydroxyl + 5'-phospho-(deoxyribonucleotide)m = (deoxyribonucleotide)n+m + AMP + diphosphate.</text>
        <dbReference type="EC" id="6.5.1.1"/>
    </reaction>
</comment>
<dbReference type="InterPro" id="IPR012310">
    <property type="entry name" value="DNA_ligase_ATP-dep_cent"/>
</dbReference>
<dbReference type="PROSITE" id="PS00697">
    <property type="entry name" value="DNA_LIGASE_A1"/>
    <property type="match status" value="1"/>
</dbReference>
<dbReference type="InterPro" id="IPR014146">
    <property type="entry name" value="LigD_ligase_dom"/>
</dbReference>
<dbReference type="GO" id="GO:0003910">
    <property type="term" value="F:DNA ligase (ATP) activity"/>
    <property type="evidence" value="ECO:0007669"/>
    <property type="project" value="UniProtKB-EC"/>
</dbReference>
<comment type="caution">
    <text evidence="6">The sequence shown here is derived from an EMBL/GenBank/DDBJ whole genome shotgun (WGS) entry which is preliminary data.</text>
</comment>
<organism evidence="6 7">
    <name type="scientific">Collibacillus ludicampi</name>
    <dbReference type="NCBI Taxonomy" id="2771369"/>
    <lineage>
        <taxon>Bacteria</taxon>
        <taxon>Bacillati</taxon>
        <taxon>Bacillota</taxon>
        <taxon>Bacilli</taxon>
        <taxon>Bacillales</taxon>
        <taxon>Alicyclobacillaceae</taxon>
        <taxon>Collibacillus</taxon>
    </lineage>
</organism>
<reference evidence="6" key="1">
    <citation type="journal article" date="2023" name="Int. J. Syst. Evol. Microbiol.">
        <title>Collibacillus ludicampi gen. nov., sp. nov., a new soil bacterium of the family Alicyclobacillaceae.</title>
        <authorList>
            <person name="Jojima T."/>
            <person name="Ioku Y."/>
            <person name="Fukuta Y."/>
            <person name="Shirasaka N."/>
            <person name="Matsumura Y."/>
            <person name="Mori M."/>
        </authorList>
    </citation>
    <scope>NUCLEOTIDE SEQUENCE</scope>
    <source>
        <strain evidence="6">TP075</strain>
    </source>
</reference>
<keyword evidence="3 6" id="KW-0436">Ligase</keyword>
<dbReference type="PANTHER" id="PTHR45674">
    <property type="entry name" value="DNA LIGASE 1/3 FAMILY MEMBER"/>
    <property type="match status" value="1"/>
</dbReference>
<accession>A0AAV4LK01</accession>
<feature type="domain" description="ATP-dependent DNA ligase family profile" evidence="5">
    <location>
        <begin position="104"/>
        <end position="237"/>
    </location>
</feature>
<sequence>MKPIIPMEPVSSEIIPNGENWIAQIKWDGVRVLTYFDGREVRLYNRKLNERTMHFPEILDVRSYCQADSVILDGEIIALGSDGKPSFHEVMRRDGIRQLEKVKRMQKVVPVTYMIFDIIYKDGDWLNRLPLHERSEILSKIIRSHPHVQLVSSHDHGKELFDVMRQHGMEGIVAKRADSPYVIGEKKDLWLKIKNYRDLHAVIGGFTLSGGVVNSVLLGLYDDEENLWYIGHTGTGKISREEWRALTEILKPLVVKERPFVNKPERYSDAFWVQPVITVKIKYSEWKEGRSLRQPSIQGFIEVPVRECKIRGQLK</sequence>
<dbReference type="NCBIfam" id="TIGR02779">
    <property type="entry name" value="NHEJ_ligase_lig"/>
    <property type="match status" value="1"/>
</dbReference>
<dbReference type="EMBL" id="BOQE01000001">
    <property type="protein sequence ID" value="GIM48143.1"/>
    <property type="molecule type" value="Genomic_DNA"/>
</dbReference>
<dbReference type="Gene3D" id="3.30.1490.70">
    <property type="match status" value="1"/>
</dbReference>
<dbReference type="AlphaFoldDB" id="A0AAV4LK01"/>
<dbReference type="PANTHER" id="PTHR45674:SF4">
    <property type="entry name" value="DNA LIGASE 1"/>
    <property type="match status" value="1"/>
</dbReference>
<dbReference type="PROSITE" id="PS50160">
    <property type="entry name" value="DNA_LIGASE_A3"/>
    <property type="match status" value="1"/>
</dbReference>
<dbReference type="GO" id="GO:0006310">
    <property type="term" value="P:DNA recombination"/>
    <property type="evidence" value="ECO:0007669"/>
    <property type="project" value="InterPro"/>
</dbReference>
<evidence type="ECO:0000259" key="5">
    <source>
        <dbReference type="PROSITE" id="PS50160"/>
    </source>
</evidence>
<dbReference type="Pfam" id="PF04679">
    <property type="entry name" value="DNA_ligase_A_C"/>
    <property type="match status" value="1"/>
</dbReference>
<protein>
    <recommendedName>
        <fullName evidence="2">DNA ligase (ATP)</fullName>
        <ecNumber evidence="2">6.5.1.1</ecNumber>
    </recommendedName>
</protein>
<keyword evidence="7" id="KW-1185">Reference proteome</keyword>
<dbReference type="SUPFAM" id="SSF50249">
    <property type="entry name" value="Nucleic acid-binding proteins"/>
    <property type="match status" value="1"/>
</dbReference>
<dbReference type="RefSeq" id="WP_282201049.1">
    <property type="nucleotide sequence ID" value="NZ_BOQE01000001.1"/>
</dbReference>
<dbReference type="EC" id="6.5.1.1" evidence="2"/>
<evidence type="ECO:0000256" key="2">
    <source>
        <dbReference type="ARBA" id="ARBA00012727"/>
    </source>
</evidence>
<evidence type="ECO:0000256" key="1">
    <source>
        <dbReference type="ARBA" id="ARBA00007572"/>
    </source>
</evidence>
<evidence type="ECO:0000256" key="4">
    <source>
        <dbReference type="ARBA" id="ARBA00034003"/>
    </source>
</evidence>
<dbReference type="GO" id="GO:0006281">
    <property type="term" value="P:DNA repair"/>
    <property type="evidence" value="ECO:0007669"/>
    <property type="project" value="InterPro"/>
</dbReference>
<dbReference type="Gene3D" id="3.30.470.30">
    <property type="entry name" value="DNA ligase/mRNA capping enzyme"/>
    <property type="match status" value="1"/>
</dbReference>
<comment type="similarity">
    <text evidence="1">Belongs to the ATP-dependent DNA ligase family.</text>
</comment>
<dbReference type="InterPro" id="IPR012309">
    <property type="entry name" value="DNA_ligase_ATP-dep_C"/>
</dbReference>